<keyword evidence="3 11" id="KW-0812">Transmembrane</keyword>
<dbReference type="PROSITE" id="PS50011">
    <property type="entry name" value="PROTEIN_KINASE_DOM"/>
    <property type="match status" value="1"/>
</dbReference>
<dbReference type="Gene3D" id="3.30.200.20">
    <property type="entry name" value="Phosphorylase Kinase, domain 1"/>
    <property type="match status" value="1"/>
</dbReference>
<dbReference type="InterPro" id="IPR000719">
    <property type="entry name" value="Prot_kinase_dom"/>
</dbReference>
<reference key="1">
    <citation type="submission" date="2010-11" db="EMBL/GenBank/DDBJ databases">
        <title>The complete sequence of chromosome of Isophaera pallida ATCC 43644.</title>
        <authorList>
            <consortium name="US DOE Joint Genome Institute (JGI-PGF)"/>
            <person name="Lucas S."/>
            <person name="Copeland A."/>
            <person name="Lapidus A."/>
            <person name="Bruce D."/>
            <person name="Goodwin L."/>
            <person name="Pitluck S."/>
            <person name="Kyrpides N."/>
            <person name="Mavromatis K."/>
            <person name="Pagani I."/>
            <person name="Ivanova N."/>
            <person name="Saunders E."/>
            <person name="Brettin T."/>
            <person name="Detter J.C."/>
            <person name="Han C."/>
            <person name="Tapia R."/>
            <person name="Land M."/>
            <person name="Hauser L."/>
            <person name="Markowitz V."/>
            <person name="Cheng J.-F."/>
            <person name="Hugenholtz P."/>
            <person name="Woyke T."/>
            <person name="Wu D."/>
            <person name="Eisen J.A."/>
        </authorList>
    </citation>
    <scope>NUCLEOTIDE SEQUENCE</scope>
    <source>
        <strain>ATCC 43644</strain>
    </source>
</reference>
<dbReference type="STRING" id="575540.Isop_1601"/>
<dbReference type="PANTHER" id="PTHR43289">
    <property type="entry name" value="MITOGEN-ACTIVATED PROTEIN KINASE KINASE KINASE 20-RELATED"/>
    <property type="match status" value="1"/>
</dbReference>
<dbReference type="HOGENOM" id="CLU_292535_0_0_0"/>
<feature type="transmembrane region" description="Helical" evidence="11">
    <location>
        <begin position="971"/>
        <end position="992"/>
    </location>
</feature>
<gene>
    <name evidence="13" type="ordered locus">Isop_1601</name>
</gene>
<keyword evidence="8 11" id="KW-0472">Membrane</keyword>
<comment type="subcellular location">
    <subcellularLocation>
        <location evidence="1">Membrane</location>
        <topology evidence="1">Multi-pass membrane protein</topology>
    </subcellularLocation>
</comment>
<dbReference type="PROSITE" id="PS00108">
    <property type="entry name" value="PROTEIN_KINASE_ST"/>
    <property type="match status" value="1"/>
</dbReference>
<dbReference type="PANTHER" id="PTHR43289:SF34">
    <property type="entry name" value="SERINE_THREONINE-PROTEIN KINASE YBDM-RELATED"/>
    <property type="match status" value="1"/>
</dbReference>
<keyword evidence="7 11" id="KW-1133">Transmembrane helix</keyword>
<evidence type="ECO:0000313" key="14">
    <source>
        <dbReference type="Proteomes" id="UP000008631"/>
    </source>
</evidence>
<dbReference type="PROSITE" id="PS00107">
    <property type="entry name" value="PROTEIN_KINASE_ATP"/>
    <property type="match status" value="1"/>
</dbReference>
<dbReference type="GO" id="GO:0016020">
    <property type="term" value="C:membrane"/>
    <property type="evidence" value="ECO:0007669"/>
    <property type="project" value="UniProtKB-SubCell"/>
</dbReference>
<dbReference type="GO" id="GO:0004674">
    <property type="term" value="F:protein serine/threonine kinase activity"/>
    <property type="evidence" value="ECO:0007669"/>
    <property type="project" value="UniProtKB-KW"/>
</dbReference>
<keyword evidence="14" id="KW-1185">Reference proteome</keyword>
<feature type="transmembrane region" description="Helical" evidence="11">
    <location>
        <begin position="903"/>
        <end position="923"/>
    </location>
</feature>
<dbReference type="InterPro" id="IPR011009">
    <property type="entry name" value="Kinase-like_dom_sf"/>
</dbReference>
<sequence length="1041" mass="113451">MGFNLDGASVTPSFCPYCGGPLIASGLIRSLEQIENDVETSWSPTAPDHPNQADGNRPIVAVVNLGAAAVHDPQLTVEFVRNPSANSGSPRLAQGRDPRGWDSEAPVEGVLPLDTGSNSLAFCPRIEQAALGLSSTSASGSLVHVSEAESTRLGGYRLIRELGRGGMGIVYEAEDLRTGRRVALKRLNGDVSPDDPAMARFRREGRLASAIEHPRCVFVLAAEEDHGRPYIVMELMPGTTLKDRVEREGPLGPEDAVEAMLDVLEGLRAAHRLGVIHRDVKPSNCFVESNGRVKVGDFGLSVPLNREGRVTRTNAFVGTPLYSSPEQVKREDLDERSDIYSAGATLFFLLTGRAPFEMEDAAAVVARIVSEDAPRLREIRPDLPRGLERIVARCLERTRERRFRDVGELRAHLLRYATARLATAPATPRFLAFLIDLSVPALLGLAFLITLPILSVVHPSMNFLVSRFTMLSDTTLWAGFLGLTAAWLILGESILGTTPGKNCFGIRVVSMNGAGTLPGTQVVTRVILFTVIALSPSLAVVALGGLGGLLDPILMFLALVPPQLLLWSRARRDRTFRGWHEILSGTRTVAPPSPRMTLARLKARISTRRETAPLLHPIPQEGLPDQIGPYRIKGALAWSEMRMILLGVDPNLQREVWVVCRRGTESPTTPPARRNLARSIRTRWLTAGLDGQLAWDAYLAPRGTPLNRLIAERTTLTWAEARHLLERLALEYQRASLEDTLPPEVSVNQVWILPDGTVQLVDYALEEGAAVLESPRTRHGPAVPSTHASPNDSAPSLRDHAATDSGILERNETRFLKFLGDVVRLALDGHLPNAAESSTQPLIASPDQGIKAAVPTHAHAMLERLPGAGSGRVAPYQKLNELVADLERTREAPTSSGRLQRGLLAWGFAALKTLLILVILNAWDQLGELGRLGLVLVPILWETWGRGGLLAGFLGARLVRSYNRPLSRRFALVRALAFWMPALFLLGFARVATIGLIDAHLGEFLQTTALLLPWIYAVPALFNPGGLLHDRLLGVQIVPNE</sequence>
<evidence type="ECO:0000256" key="2">
    <source>
        <dbReference type="ARBA" id="ARBA00022679"/>
    </source>
</evidence>
<evidence type="ECO:0000313" key="13">
    <source>
        <dbReference type="EMBL" id="ADV62185.1"/>
    </source>
</evidence>
<evidence type="ECO:0000256" key="9">
    <source>
        <dbReference type="PROSITE-ProRule" id="PRU10141"/>
    </source>
</evidence>
<proteinExistence type="predicted"/>
<feature type="domain" description="Protein kinase" evidence="12">
    <location>
        <begin position="156"/>
        <end position="415"/>
    </location>
</feature>
<keyword evidence="4 9" id="KW-0547">Nucleotide-binding</keyword>
<feature type="region of interest" description="Disordered" evidence="10">
    <location>
        <begin position="773"/>
        <end position="805"/>
    </location>
</feature>
<dbReference type="Gene3D" id="1.10.510.10">
    <property type="entry name" value="Transferase(Phosphotransferase) domain 1"/>
    <property type="match status" value="1"/>
</dbReference>
<reference evidence="13 14" key="2">
    <citation type="journal article" date="2011" name="Stand. Genomic Sci.">
        <title>Complete genome sequence of Isosphaera pallida type strain (IS1B).</title>
        <authorList>
            <consortium name="US DOE Joint Genome Institute (JGI-PGF)"/>
            <person name="Goker M."/>
            <person name="Cleland D."/>
            <person name="Saunders E."/>
            <person name="Lapidus A."/>
            <person name="Nolan M."/>
            <person name="Lucas S."/>
            <person name="Hammon N."/>
            <person name="Deshpande S."/>
            <person name="Cheng J.F."/>
            <person name="Tapia R."/>
            <person name="Han C."/>
            <person name="Goodwin L."/>
            <person name="Pitluck S."/>
            <person name="Liolios K."/>
            <person name="Pagani I."/>
            <person name="Ivanova N."/>
            <person name="Mavromatis K."/>
            <person name="Pati A."/>
            <person name="Chen A."/>
            <person name="Palaniappan K."/>
            <person name="Land M."/>
            <person name="Hauser L."/>
            <person name="Chang Y.J."/>
            <person name="Jeffries C.D."/>
            <person name="Detter J.C."/>
            <person name="Beck B."/>
            <person name="Woyke T."/>
            <person name="Bristow J."/>
            <person name="Eisen J.A."/>
            <person name="Markowitz V."/>
            <person name="Hugenholtz P."/>
            <person name="Kyrpides N.C."/>
            <person name="Klenk H.P."/>
        </authorList>
    </citation>
    <scope>NUCLEOTIDE SEQUENCE [LARGE SCALE GENOMIC DNA]</scope>
    <source>
        <strain evidence="14">ATCC 43644 / DSM 9630 / IS1B</strain>
    </source>
</reference>
<protein>
    <submittedName>
        <fullName evidence="13">Serine/threonine protein kinase</fullName>
    </submittedName>
</protein>
<organism evidence="13 14">
    <name type="scientific">Isosphaera pallida (strain ATCC 43644 / DSM 9630 / IS1B)</name>
    <dbReference type="NCBI Taxonomy" id="575540"/>
    <lineage>
        <taxon>Bacteria</taxon>
        <taxon>Pseudomonadati</taxon>
        <taxon>Planctomycetota</taxon>
        <taxon>Planctomycetia</taxon>
        <taxon>Isosphaerales</taxon>
        <taxon>Isosphaeraceae</taxon>
        <taxon>Isosphaera</taxon>
    </lineage>
</organism>
<dbReference type="InterPro" id="IPR017441">
    <property type="entry name" value="Protein_kinase_ATP_BS"/>
</dbReference>
<dbReference type="OrthoDB" id="6111975at2"/>
<feature type="transmembrane region" description="Helical" evidence="11">
    <location>
        <begin position="474"/>
        <end position="491"/>
    </location>
</feature>
<dbReference type="CDD" id="cd14014">
    <property type="entry name" value="STKc_PknB_like"/>
    <property type="match status" value="1"/>
</dbReference>
<dbReference type="KEGG" id="ipa:Isop_1601"/>
<keyword evidence="5 13" id="KW-0418">Kinase</keyword>
<evidence type="ECO:0000256" key="8">
    <source>
        <dbReference type="ARBA" id="ARBA00023136"/>
    </source>
</evidence>
<keyword evidence="6 9" id="KW-0067">ATP-binding</keyword>
<feature type="binding site" evidence="9">
    <location>
        <position position="185"/>
    </location>
    <ligand>
        <name>ATP</name>
        <dbReference type="ChEBI" id="CHEBI:30616"/>
    </ligand>
</feature>
<dbReference type="Proteomes" id="UP000008631">
    <property type="component" value="Chromosome"/>
</dbReference>
<dbReference type="Pfam" id="PF00069">
    <property type="entry name" value="Pkinase"/>
    <property type="match status" value="1"/>
</dbReference>
<dbReference type="EMBL" id="CP002353">
    <property type="protein sequence ID" value="ADV62185.1"/>
    <property type="molecule type" value="Genomic_DNA"/>
</dbReference>
<dbReference type="Pfam" id="PF06271">
    <property type="entry name" value="RDD"/>
    <property type="match status" value="1"/>
</dbReference>
<feature type="transmembrane region" description="Helical" evidence="11">
    <location>
        <begin position="430"/>
        <end position="454"/>
    </location>
</feature>
<dbReference type="InParanoid" id="E8QZP9"/>
<feature type="transmembrane region" description="Helical" evidence="11">
    <location>
        <begin position="1004"/>
        <end position="1022"/>
    </location>
</feature>
<dbReference type="InterPro" id="IPR008271">
    <property type="entry name" value="Ser/Thr_kinase_AS"/>
</dbReference>
<dbReference type="eggNOG" id="COG1714">
    <property type="taxonomic scope" value="Bacteria"/>
</dbReference>
<dbReference type="eggNOG" id="COG0515">
    <property type="taxonomic scope" value="Bacteria"/>
</dbReference>
<dbReference type="SUPFAM" id="SSF56112">
    <property type="entry name" value="Protein kinase-like (PK-like)"/>
    <property type="match status" value="1"/>
</dbReference>
<evidence type="ECO:0000256" key="4">
    <source>
        <dbReference type="ARBA" id="ARBA00022741"/>
    </source>
</evidence>
<dbReference type="InterPro" id="IPR010432">
    <property type="entry name" value="RDD"/>
</dbReference>
<evidence type="ECO:0000256" key="10">
    <source>
        <dbReference type="SAM" id="MobiDB-lite"/>
    </source>
</evidence>
<accession>E8QZP9</accession>
<feature type="transmembrane region" description="Helical" evidence="11">
    <location>
        <begin position="943"/>
        <end position="959"/>
    </location>
</feature>
<evidence type="ECO:0000256" key="3">
    <source>
        <dbReference type="ARBA" id="ARBA00022692"/>
    </source>
</evidence>
<dbReference type="GO" id="GO:0005524">
    <property type="term" value="F:ATP binding"/>
    <property type="evidence" value="ECO:0007669"/>
    <property type="project" value="UniProtKB-UniRule"/>
</dbReference>
<evidence type="ECO:0000256" key="11">
    <source>
        <dbReference type="SAM" id="Phobius"/>
    </source>
</evidence>
<evidence type="ECO:0000256" key="1">
    <source>
        <dbReference type="ARBA" id="ARBA00004141"/>
    </source>
</evidence>
<evidence type="ECO:0000256" key="5">
    <source>
        <dbReference type="ARBA" id="ARBA00022777"/>
    </source>
</evidence>
<evidence type="ECO:0000256" key="6">
    <source>
        <dbReference type="ARBA" id="ARBA00022840"/>
    </source>
</evidence>
<dbReference type="SMART" id="SM00220">
    <property type="entry name" value="S_TKc"/>
    <property type="match status" value="1"/>
</dbReference>
<keyword evidence="13" id="KW-0723">Serine/threonine-protein kinase</keyword>
<dbReference type="AlphaFoldDB" id="E8QZP9"/>
<evidence type="ECO:0000256" key="7">
    <source>
        <dbReference type="ARBA" id="ARBA00022989"/>
    </source>
</evidence>
<feature type="transmembrane region" description="Helical" evidence="11">
    <location>
        <begin position="549"/>
        <end position="567"/>
    </location>
</feature>
<keyword evidence="2" id="KW-0808">Transferase</keyword>
<evidence type="ECO:0000259" key="12">
    <source>
        <dbReference type="PROSITE" id="PS50011"/>
    </source>
</evidence>
<feature type="region of interest" description="Disordered" evidence="10">
    <location>
        <begin position="81"/>
        <end position="108"/>
    </location>
</feature>
<name>E8QZP9_ISOPI</name>